<gene>
    <name evidence="2" type="ORF">AMS68_001698</name>
</gene>
<protein>
    <submittedName>
        <fullName evidence="2">Uncharacterized protein</fullName>
    </submittedName>
</protein>
<accession>A0A6H0XNF1</accession>
<evidence type="ECO:0000313" key="3">
    <source>
        <dbReference type="Proteomes" id="UP000503462"/>
    </source>
</evidence>
<feature type="compositionally biased region" description="Basic and acidic residues" evidence="1">
    <location>
        <begin position="25"/>
        <end position="34"/>
    </location>
</feature>
<reference evidence="2 3" key="1">
    <citation type="journal article" date="2016" name="Sci. Rep.">
        <title>Peltaster fructicola genome reveals evolution from an invasive phytopathogen to an ectophytic parasite.</title>
        <authorList>
            <person name="Xu C."/>
            <person name="Chen H."/>
            <person name="Gleason M.L."/>
            <person name="Xu J.R."/>
            <person name="Liu H."/>
            <person name="Zhang R."/>
            <person name="Sun G."/>
        </authorList>
    </citation>
    <scope>NUCLEOTIDE SEQUENCE [LARGE SCALE GENOMIC DNA]</scope>
    <source>
        <strain evidence="2 3">LNHT1506</strain>
    </source>
</reference>
<evidence type="ECO:0000313" key="2">
    <source>
        <dbReference type="EMBL" id="QIW96180.1"/>
    </source>
</evidence>
<name>A0A6H0XNF1_9PEZI</name>
<feature type="compositionally biased region" description="Polar residues" evidence="1">
    <location>
        <begin position="171"/>
        <end position="181"/>
    </location>
</feature>
<feature type="region of interest" description="Disordered" evidence="1">
    <location>
        <begin position="105"/>
        <end position="209"/>
    </location>
</feature>
<dbReference type="Proteomes" id="UP000503462">
    <property type="component" value="Chromosome 1"/>
</dbReference>
<feature type="compositionally biased region" description="Polar residues" evidence="1">
    <location>
        <begin position="105"/>
        <end position="118"/>
    </location>
</feature>
<evidence type="ECO:0000256" key="1">
    <source>
        <dbReference type="SAM" id="MobiDB-lite"/>
    </source>
</evidence>
<organism evidence="2 3">
    <name type="scientific">Peltaster fructicola</name>
    <dbReference type="NCBI Taxonomy" id="286661"/>
    <lineage>
        <taxon>Eukaryota</taxon>
        <taxon>Fungi</taxon>
        <taxon>Dikarya</taxon>
        <taxon>Ascomycota</taxon>
        <taxon>Pezizomycotina</taxon>
        <taxon>Dothideomycetes</taxon>
        <taxon>Dothideomycetes incertae sedis</taxon>
        <taxon>Peltaster</taxon>
    </lineage>
</organism>
<dbReference type="AlphaFoldDB" id="A0A6H0XNF1"/>
<keyword evidence="3" id="KW-1185">Reference proteome</keyword>
<dbReference type="EMBL" id="CP051139">
    <property type="protein sequence ID" value="QIW96180.1"/>
    <property type="molecule type" value="Genomic_DNA"/>
</dbReference>
<dbReference type="OrthoDB" id="5408144at2759"/>
<sequence>MPLRERAKNLFKRRSSRSDTLSKTSSKESSRDRWPSNVYKPGEPMPRPKYRRPPEKAHKDKLDAFSFGEAWRRKSYQSQHSPMGTRLPSRRNSFLSFRKGIASRNASRNASIVSNSDKGGSKHTEDIGPSLRPALSPEVEQYGDDDVANVGGSHLRGRERDLPSPPRTAAALSSNNLSPTRGTARDHQPFSEDDLALAMKRSHLTVPTQ</sequence>
<feature type="compositionally biased region" description="Basic and acidic residues" evidence="1">
    <location>
        <begin position="52"/>
        <end position="63"/>
    </location>
</feature>
<feature type="region of interest" description="Disordered" evidence="1">
    <location>
        <begin position="1"/>
        <end position="92"/>
    </location>
</feature>
<proteinExistence type="predicted"/>